<dbReference type="SMART" id="SM00829">
    <property type="entry name" value="PKS_ER"/>
    <property type="match status" value="1"/>
</dbReference>
<dbReference type="InterPro" id="IPR036291">
    <property type="entry name" value="NAD(P)-bd_dom_sf"/>
</dbReference>
<keyword evidence="5" id="KW-1185">Reference proteome</keyword>
<dbReference type="Gene3D" id="3.90.180.10">
    <property type="entry name" value="Medium-chain alcohol dehydrogenases, catalytic domain"/>
    <property type="match status" value="1"/>
</dbReference>
<dbReference type="GO" id="GO:0016651">
    <property type="term" value="F:oxidoreductase activity, acting on NAD(P)H"/>
    <property type="evidence" value="ECO:0007669"/>
    <property type="project" value="TreeGrafter"/>
</dbReference>
<name>A0A936ZGN1_9BURK</name>
<dbReference type="Gene3D" id="3.40.50.720">
    <property type="entry name" value="NAD(P)-binding Rossmann-like Domain"/>
    <property type="match status" value="1"/>
</dbReference>
<dbReference type="AlphaFoldDB" id="A0A936ZGN1"/>
<keyword evidence="1" id="KW-0521">NADP</keyword>
<dbReference type="CDD" id="cd05276">
    <property type="entry name" value="p53_inducible_oxidoreductase"/>
    <property type="match status" value="1"/>
</dbReference>
<keyword evidence="2" id="KW-0560">Oxidoreductase</keyword>
<accession>A0A936ZGN1</accession>
<dbReference type="GO" id="GO:0070402">
    <property type="term" value="F:NADPH binding"/>
    <property type="evidence" value="ECO:0007669"/>
    <property type="project" value="TreeGrafter"/>
</dbReference>
<dbReference type="SUPFAM" id="SSF51735">
    <property type="entry name" value="NAD(P)-binding Rossmann-fold domains"/>
    <property type="match status" value="1"/>
</dbReference>
<feature type="domain" description="Enoyl reductase (ER)" evidence="3">
    <location>
        <begin position="10"/>
        <end position="323"/>
    </location>
</feature>
<gene>
    <name evidence="4" type="ORF">JI739_12090</name>
</gene>
<dbReference type="Pfam" id="PF13602">
    <property type="entry name" value="ADH_zinc_N_2"/>
    <property type="match status" value="1"/>
</dbReference>
<dbReference type="InterPro" id="IPR013154">
    <property type="entry name" value="ADH-like_N"/>
</dbReference>
<evidence type="ECO:0000256" key="1">
    <source>
        <dbReference type="ARBA" id="ARBA00022857"/>
    </source>
</evidence>
<evidence type="ECO:0000256" key="2">
    <source>
        <dbReference type="ARBA" id="ARBA00023002"/>
    </source>
</evidence>
<reference evidence="4" key="1">
    <citation type="submission" date="2021-01" db="EMBL/GenBank/DDBJ databases">
        <title>Ramlibacter sp. strain AW1 16S ribosomal RNA gene Genome sequencing and assembly.</title>
        <authorList>
            <person name="Kang M."/>
        </authorList>
    </citation>
    <scope>NUCLEOTIDE SEQUENCE</scope>
    <source>
        <strain evidence="4">AW1</strain>
    </source>
</reference>
<dbReference type="Pfam" id="PF08240">
    <property type="entry name" value="ADH_N"/>
    <property type="match status" value="1"/>
</dbReference>
<dbReference type="PANTHER" id="PTHR48106">
    <property type="entry name" value="QUINONE OXIDOREDUCTASE PIG3-RELATED"/>
    <property type="match status" value="1"/>
</dbReference>
<dbReference type="InterPro" id="IPR014189">
    <property type="entry name" value="Quinone_OxRdtase_PIG3"/>
</dbReference>
<dbReference type="InterPro" id="IPR011032">
    <property type="entry name" value="GroES-like_sf"/>
</dbReference>
<evidence type="ECO:0000313" key="4">
    <source>
        <dbReference type="EMBL" id="MBL0421089.1"/>
    </source>
</evidence>
<protein>
    <submittedName>
        <fullName evidence="4">NAD(P)H-quinone oxidoreductase</fullName>
    </submittedName>
</protein>
<dbReference type="Proteomes" id="UP000613011">
    <property type="component" value="Unassembled WGS sequence"/>
</dbReference>
<evidence type="ECO:0000313" key="5">
    <source>
        <dbReference type="Proteomes" id="UP000613011"/>
    </source>
</evidence>
<sequence length="328" mass="34816">MRCVQIERPGGPEVLSIGEAPRPEAGPGEVLIRVEAAGMNHADLAQRAGKYPPPPDASPLLGLEAAGTVAAVGPGVQSLREGDRVCTLTHGGAYAEYVRAPAAHCLPFPAGCRAAEAAAVPEVAMTVWSNVWGHGRLAPGERLLVHGGASGIGSFAIQLAVARGHEVLATVGSPGKVAAVSRWGAKPIAYREEPFEDRVAALTDGRGVDVILDMVGGDYTPRNVRCLAMDGRLVQIAFLQGGSTTLNWMDVLRRRAVLTGSLLRPRSTQDKARIVAELQREVWPLYAAGTLPRPVVDRVFPFEQVRQAHEFMDSGAHIGKIVLEWCAA</sequence>
<organism evidence="4 5">
    <name type="scientific">Ramlibacter aurantiacus</name>
    <dbReference type="NCBI Taxonomy" id="2801330"/>
    <lineage>
        <taxon>Bacteria</taxon>
        <taxon>Pseudomonadati</taxon>
        <taxon>Pseudomonadota</taxon>
        <taxon>Betaproteobacteria</taxon>
        <taxon>Burkholderiales</taxon>
        <taxon>Comamonadaceae</taxon>
        <taxon>Ramlibacter</taxon>
    </lineage>
</organism>
<evidence type="ECO:0000259" key="3">
    <source>
        <dbReference type="SMART" id="SM00829"/>
    </source>
</evidence>
<dbReference type="EMBL" id="JAEQNA010000004">
    <property type="protein sequence ID" value="MBL0421089.1"/>
    <property type="molecule type" value="Genomic_DNA"/>
</dbReference>
<dbReference type="NCBIfam" id="TIGR02824">
    <property type="entry name" value="quinone_pig3"/>
    <property type="match status" value="1"/>
</dbReference>
<comment type="caution">
    <text evidence="4">The sequence shown here is derived from an EMBL/GenBank/DDBJ whole genome shotgun (WGS) entry which is preliminary data.</text>
</comment>
<dbReference type="SUPFAM" id="SSF50129">
    <property type="entry name" value="GroES-like"/>
    <property type="match status" value="1"/>
</dbReference>
<proteinExistence type="predicted"/>
<dbReference type="InterPro" id="IPR020843">
    <property type="entry name" value="ER"/>
</dbReference>
<dbReference type="PANTHER" id="PTHR48106:SF8">
    <property type="entry name" value="OS02G0805600 PROTEIN"/>
    <property type="match status" value="1"/>
</dbReference>